<gene>
    <name evidence="2" type="ORF">BJ969_003094</name>
</gene>
<evidence type="ECO:0000313" key="2">
    <source>
        <dbReference type="EMBL" id="MBB5070006.1"/>
    </source>
</evidence>
<evidence type="ECO:0000256" key="1">
    <source>
        <dbReference type="SAM" id="MobiDB-lite"/>
    </source>
</evidence>
<accession>A0A840NCI3</accession>
<sequence length="218" mass="24696">MEGREHDVREGETTRWAMTASGHPQEEPPGIDDFMDSPDFAMTEHLPVRCPPRASYAALRHLDLLTVRSPVIDAAMLVRGWPARLRRHMPARTRTRLTFDDLVAEGNWVRLSEKPDHELVLGAAGRFWTPVPSLESLGPGEFERYDRPRHGRIAMSLSARAYGRGSLLSYDVRVSLDDALSLRTFGWYWWTAGPFIRLIMRATLRRAAADALTGEDES</sequence>
<dbReference type="EMBL" id="JACHIV010000001">
    <property type="protein sequence ID" value="MBB5070006.1"/>
    <property type="molecule type" value="Genomic_DNA"/>
</dbReference>
<evidence type="ECO:0008006" key="4">
    <source>
        <dbReference type="Google" id="ProtNLM"/>
    </source>
</evidence>
<protein>
    <recommendedName>
        <fullName evidence="4">DUF2867 domain-containing protein</fullName>
    </recommendedName>
</protein>
<dbReference type="AlphaFoldDB" id="A0A840NCI3"/>
<feature type="region of interest" description="Disordered" evidence="1">
    <location>
        <begin position="1"/>
        <end position="31"/>
    </location>
</feature>
<dbReference type="RefSeq" id="WP_246456841.1">
    <property type="nucleotide sequence ID" value="NZ_JACHIV010000001.1"/>
</dbReference>
<feature type="compositionally biased region" description="Basic and acidic residues" evidence="1">
    <location>
        <begin position="1"/>
        <end position="13"/>
    </location>
</feature>
<reference evidence="2 3" key="1">
    <citation type="submission" date="2020-08" db="EMBL/GenBank/DDBJ databases">
        <title>Sequencing the genomes of 1000 actinobacteria strains.</title>
        <authorList>
            <person name="Klenk H.-P."/>
        </authorList>
    </citation>
    <scope>NUCLEOTIDE SEQUENCE [LARGE SCALE GENOMIC DNA]</scope>
    <source>
        <strain evidence="2 3">DSM 45582</strain>
    </source>
</reference>
<keyword evidence="3" id="KW-1185">Reference proteome</keyword>
<dbReference type="Proteomes" id="UP000580474">
    <property type="component" value="Unassembled WGS sequence"/>
</dbReference>
<proteinExistence type="predicted"/>
<name>A0A840NCI3_9PSEU</name>
<organism evidence="2 3">
    <name type="scientific">Saccharopolyspora gloriosae</name>
    <dbReference type="NCBI Taxonomy" id="455344"/>
    <lineage>
        <taxon>Bacteria</taxon>
        <taxon>Bacillati</taxon>
        <taxon>Actinomycetota</taxon>
        <taxon>Actinomycetes</taxon>
        <taxon>Pseudonocardiales</taxon>
        <taxon>Pseudonocardiaceae</taxon>
        <taxon>Saccharopolyspora</taxon>
    </lineage>
</organism>
<comment type="caution">
    <text evidence="2">The sequence shown here is derived from an EMBL/GenBank/DDBJ whole genome shotgun (WGS) entry which is preliminary data.</text>
</comment>
<evidence type="ECO:0000313" key="3">
    <source>
        <dbReference type="Proteomes" id="UP000580474"/>
    </source>
</evidence>